<evidence type="ECO:0000313" key="3">
    <source>
        <dbReference type="Proteomes" id="UP000035760"/>
    </source>
</evidence>
<dbReference type="STRING" id="1400863.BN873_30007"/>
<gene>
    <name evidence="2" type="ORF">BN873_30007</name>
</gene>
<dbReference type="InterPro" id="IPR036165">
    <property type="entry name" value="YefM-like_sf"/>
</dbReference>
<dbReference type="RefSeq" id="WP_048672432.1">
    <property type="nucleotide sequence ID" value="NZ_CBTJ020000036.1"/>
</dbReference>
<reference evidence="2" key="2">
    <citation type="submission" date="2014-03" db="EMBL/GenBank/DDBJ databases">
        <title>Candidatus Competibacter-lineage genomes retrieved from metagenomes reveal functional metabolic diversity.</title>
        <authorList>
            <person name="McIlroy S.J."/>
            <person name="Albertsen M."/>
            <person name="Andresen E.K."/>
            <person name="Saunders A.M."/>
            <person name="Kristiansen R."/>
            <person name="Stokholm-Bjerregaard M."/>
            <person name="Nielsen K.L."/>
            <person name="Nielsen P.H."/>
        </authorList>
    </citation>
    <scope>NUCLEOTIDE SEQUENCE</scope>
    <source>
        <strain evidence="2">Run_A_D11</strain>
    </source>
</reference>
<dbReference type="Proteomes" id="UP000035760">
    <property type="component" value="Unassembled WGS sequence"/>
</dbReference>
<name>W6MCZ6_9GAMM</name>
<accession>W6MCZ6</accession>
<evidence type="ECO:0000313" key="2">
    <source>
        <dbReference type="EMBL" id="CDI02343.1"/>
    </source>
</evidence>
<dbReference type="SUPFAM" id="SSF143120">
    <property type="entry name" value="YefM-like"/>
    <property type="match status" value="1"/>
</dbReference>
<comment type="caution">
    <text evidence="2">The sequence shown here is derived from an EMBL/GenBank/DDBJ whole genome shotgun (WGS) entry which is preliminary data.</text>
</comment>
<dbReference type="AlphaFoldDB" id="W6MCZ6"/>
<sequence>MIKLNIREAKTHLSRYLAELEHGETILLCKRNVPIAEIRPLPKPRNQPRPLGLAADRGVALSPEFFKPVYKL</sequence>
<comment type="similarity">
    <text evidence="1">Belongs to the phD/YefM antitoxin family.</text>
</comment>
<reference evidence="2" key="1">
    <citation type="submission" date="2013-07" db="EMBL/GenBank/DDBJ databases">
        <authorList>
            <person name="McIlroy S."/>
        </authorList>
    </citation>
    <scope>NUCLEOTIDE SEQUENCE [LARGE SCALE GENOMIC DNA]</scope>
    <source>
        <strain evidence="2">Run_A_D11</strain>
    </source>
</reference>
<evidence type="ECO:0000256" key="1">
    <source>
        <dbReference type="ARBA" id="ARBA00009981"/>
    </source>
</evidence>
<keyword evidence="3" id="KW-1185">Reference proteome</keyword>
<dbReference type="EMBL" id="CBTJ020000036">
    <property type="protein sequence ID" value="CDI02343.1"/>
    <property type="molecule type" value="Genomic_DNA"/>
</dbReference>
<organism evidence="2 3">
    <name type="scientific">Candidatus Competibacter denitrificans Run_A_D11</name>
    <dbReference type="NCBI Taxonomy" id="1400863"/>
    <lineage>
        <taxon>Bacteria</taxon>
        <taxon>Pseudomonadati</taxon>
        <taxon>Pseudomonadota</taxon>
        <taxon>Gammaproteobacteria</taxon>
        <taxon>Candidatus Competibacteraceae</taxon>
        <taxon>Candidatus Competibacter</taxon>
    </lineage>
</organism>
<proteinExistence type="inferred from homology"/>
<dbReference type="OrthoDB" id="9800503at2"/>
<protein>
    <submittedName>
        <fullName evidence="2">Prevent-host-death family protein</fullName>
    </submittedName>
</protein>